<evidence type="ECO:0000313" key="3">
    <source>
        <dbReference type="Proteomes" id="UP000291020"/>
    </source>
</evidence>
<dbReference type="Ensembl" id="ENSGAGT00000014060.1">
    <property type="protein sequence ID" value="ENSGAGP00000012276.1"/>
    <property type="gene ID" value="ENSGAGG00000009444.1"/>
</dbReference>
<dbReference type="AlphaFoldDB" id="A0A452HBX6"/>
<organism evidence="2 3">
    <name type="scientific">Gopherus agassizii</name>
    <name type="common">Agassiz's desert tortoise</name>
    <dbReference type="NCBI Taxonomy" id="38772"/>
    <lineage>
        <taxon>Eukaryota</taxon>
        <taxon>Metazoa</taxon>
        <taxon>Chordata</taxon>
        <taxon>Craniata</taxon>
        <taxon>Vertebrata</taxon>
        <taxon>Euteleostomi</taxon>
        <taxon>Archelosauria</taxon>
        <taxon>Testudinata</taxon>
        <taxon>Testudines</taxon>
        <taxon>Cryptodira</taxon>
        <taxon>Durocryptodira</taxon>
        <taxon>Testudinoidea</taxon>
        <taxon>Testudinidae</taxon>
        <taxon>Gopherus</taxon>
    </lineage>
</organism>
<feature type="region of interest" description="Disordered" evidence="1">
    <location>
        <begin position="1"/>
        <end position="33"/>
    </location>
</feature>
<proteinExistence type="predicted"/>
<reference evidence="2" key="3">
    <citation type="submission" date="2025-09" db="UniProtKB">
        <authorList>
            <consortium name="Ensembl"/>
        </authorList>
    </citation>
    <scope>IDENTIFICATION</scope>
</reference>
<sequence length="83" mass="9511">MVQPSQMLESLAQQEQGEETQAGEKGGLSGTPAHQVASWMEGSTHHTYKSILFRLYIHWQGWVGRAGLWADYYYFLVHFHNSL</sequence>
<dbReference type="Proteomes" id="UP000291020">
    <property type="component" value="Unassembled WGS sequence"/>
</dbReference>
<keyword evidence="3" id="KW-1185">Reference proteome</keyword>
<evidence type="ECO:0000313" key="2">
    <source>
        <dbReference type="Ensembl" id="ENSGAGP00000012276.1"/>
    </source>
</evidence>
<accession>A0A452HBX6</accession>
<feature type="compositionally biased region" description="Polar residues" evidence="1">
    <location>
        <begin position="1"/>
        <end position="12"/>
    </location>
</feature>
<reference evidence="3" key="1">
    <citation type="journal article" date="2017" name="PLoS ONE">
        <title>The Agassiz's desert tortoise genome provides a resource for the conservation of a threatened species.</title>
        <authorList>
            <person name="Tollis M."/>
            <person name="DeNardo D.F."/>
            <person name="Cornelius J.A."/>
            <person name="Dolby G.A."/>
            <person name="Edwards T."/>
            <person name="Henen B.T."/>
            <person name="Karl A.E."/>
            <person name="Murphy R.W."/>
            <person name="Kusumi K."/>
        </authorList>
    </citation>
    <scope>NUCLEOTIDE SEQUENCE [LARGE SCALE GENOMIC DNA]</scope>
</reference>
<protein>
    <submittedName>
        <fullName evidence="2">Uncharacterized protein</fullName>
    </submittedName>
</protein>
<reference evidence="2" key="2">
    <citation type="submission" date="2025-08" db="UniProtKB">
        <authorList>
            <consortium name="Ensembl"/>
        </authorList>
    </citation>
    <scope>IDENTIFICATION</scope>
</reference>
<name>A0A452HBX6_9SAUR</name>
<evidence type="ECO:0000256" key="1">
    <source>
        <dbReference type="SAM" id="MobiDB-lite"/>
    </source>
</evidence>